<dbReference type="GO" id="GO:0005737">
    <property type="term" value="C:cytoplasm"/>
    <property type="evidence" value="ECO:0007669"/>
    <property type="project" value="UniProtKB-SubCell"/>
</dbReference>
<dbReference type="GO" id="GO:0019843">
    <property type="term" value="F:rRNA binding"/>
    <property type="evidence" value="ECO:0007669"/>
    <property type="project" value="UniProtKB-KW"/>
</dbReference>
<name>B1I2D9_DESAP</name>
<dbReference type="GO" id="GO:0003725">
    <property type="term" value="F:double-stranded RNA binding"/>
    <property type="evidence" value="ECO:0007669"/>
    <property type="project" value="TreeGrafter"/>
</dbReference>
<comment type="subcellular location">
    <subcellularLocation>
        <location evidence="2 15">Cytoplasm</location>
    </subcellularLocation>
</comment>
<dbReference type="PROSITE" id="PS00517">
    <property type="entry name" value="RNASE_3_1"/>
    <property type="match status" value="1"/>
</dbReference>
<keyword evidence="19" id="KW-1185">Reference proteome</keyword>
<evidence type="ECO:0000256" key="1">
    <source>
        <dbReference type="ARBA" id="ARBA00000109"/>
    </source>
</evidence>
<dbReference type="GO" id="GO:0042802">
    <property type="term" value="F:identical protein binding"/>
    <property type="evidence" value="ECO:0007669"/>
    <property type="project" value="UniProtKB-ARBA"/>
</dbReference>
<evidence type="ECO:0000256" key="4">
    <source>
        <dbReference type="ARBA" id="ARBA00011738"/>
    </source>
</evidence>
<evidence type="ECO:0000256" key="9">
    <source>
        <dbReference type="ARBA" id="ARBA00022722"/>
    </source>
</evidence>
<dbReference type="CDD" id="cd00593">
    <property type="entry name" value="RIBOc"/>
    <property type="match status" value="1"/>
</dbReference>
<dbReference type="STRING" id="477974.Daud_0645"/>
<feature type="binding site" evidence="15">
    <location>
        <position position="47"/>
    </location>
    <ligand>
        <name>Mg(2+)</name>
        <dbReference type="ChEBI" id="CHEBI:18420"/>
    </ligand>
</feature>
<comment type="cofactor">
    <cofactor evidence="15">
        <name>Mg(2+)</name>
        <dbReference type="ChEBI" id="CHEBI:18420"/>
    </cofactor>
</comment>
<keyword evidence="8 15" id="KW-0819">tRNA processing</keyword>
<dbReference type="NCBIfam" id="TIGR02191">
    <property type="entry name" value="RNaseIII"/>
    <property type="match status" value="1"/>
</dbReference>
<gene>
    <name evidence="15" type="primary">rnc</name>
    <name evidence="18" type="ordered locus">Daud_0645</name>
</gene>
<feature type="active site" evidence="15">
    <location>
        <position position="51"/>
    </location>
</feature>
<dbReference type="PANTHER" id="PTHR11207:SF0">
    <property type="entry name" value="RIBONUCLEASE 3"/>
    <property type="match status" value="1"/>
</dbReference>
<feature type="domain" description="DRBM" evidence="16">
    <location>
        <begin position="161"/>
        <end position="230"/>
    </location>
</feature>
<evidence type="ECO:0000256" key="7">
    <source>
        <dbReference type="ARBA" id="ARBA00022664"/>
    </source>
</evidence>
<dbReference type="GO" id="GO:0006364">
    <property type="term" value="P:rRNA processing"/>
    <property type="evidence" value="ECO:0007669"/>
    <property type="project" value="UniProtKB-UniRule"/>
</dbReference>
<keyword evidence="6 15" id="KW-0698">rRNA processing</keyword>
<evidence type="ECO:0000313" key="19">
    <source>
        <dbReference type="Proteomes" id="UP000008544"/>
    </source>
</evidence>
<keyword evidence="5 15" id="KW-0963">Cytoplasm</keyword>
<dbReference type="FunFam" id="3.30.160.20:FF:000003">
    <property type="entry name" value="Ribonuclease 3"/>
    <property type="match status" value="1"/>
</dbReference>
<feature type="binding site" evidence="15">
    <location>
        <position position="123"/>
    </location>
    <ligand>
        <name>Mg(2+)</name>
        <dbReference type="ChEBI" id="CHEBI:18420"/>
    </ligand>
</feature>
<dbReference type="EMBL" id="CP000860">
    <property type="protein sequence ID" value="ACA59179.1"/>
    <property type="molecule type" value="Genomic_DNA"/>
</dbReference>
<keyword evidence="14 15" id="KW-0694">RNA-binding</keyword>
<evidence type="ECO:0000259" key="16">
    <source>
        <dbReference type="PROSITE" id="PS50137"/>
    </source>
</evidence>
<dbReference type="GO" id="GO:0046872">
    <property type="term" value="F:metal ion binding"/>
    <property type="evidence" value="ECO:0007669"/>
    <property type="project" value="UniProtKB-KW"/>
</dbReference>
<dbReference type="Gene3D" id="3.30.160.20">
    <property type="match status" value="1"/>
</dbReference>
<evidence type="ECO:0000256" key="10">
    <source>
        <dbReference type="ARBA" id="ARBA00022723"/>
    </source>
</evidence>
<dbReference type="OrthoDB" id="9805026at2"/>
<proteinExistence type="inferred from homology"/>
<dbReference type="InterPro" id="IPR011907">
    <property type="entry name" value="RNase_III"/>
</dbReference>
<dbReference type="Pfam" id="PF00035">
    <property type="entry name" value="dsrm"/>
    <property type="match status" value="1"/>
</dbReference>
<organism evidence="18 19">
    <name type="scientific">Desulforudis audaxviator (strain MP104C)</name>
    <dbReference type="NCBI Taxonomy" id="477974"/>
    <lineage>
        <taxon>Bacteria</taxon>
        <taxon>Bacillati</taxon>
        <taxon>Bacillota</taxon>
        <taxon>Clostridia</taxon>
        <taxon>Thermoanaerobacterales</taxon>
        <taxon>Candidatus Desulforudaceae</taxon>
        <taxon>Candidatus Desulforudis</taxon>
    </lineage>
</organism>
<evidence type="ECO:0000256" key="3">
    <source>
        <dbReference type="ARBA" id="ARBA00010183"/>
    </source>
</evidence>
<evidence type="ECO:0000259" key="17">
    <source>
        <dbReference type="PROSITE" id="PS50142"/>
    </source>
</evidence>
<keyword evidence="7 15" id="KW-0507">mRNA processing</keyword>
<dbReference type="InterPro" id="IPR000999">
    <property type="entry name" value="RNase_III_dom"/>
</dbReference>
<keyword evidence="11 15" id="KW-0255">Endonuclease</keyword>
<dbReference type="HOGENOM" id="CLU_000907_1_3_9"/>
<dbReference type="InterPro" id="IPR014720">
    <property type="entry name" value="dsRBD_dom"/>
</dbReference>
<reference evidence="18 19" key="2">
    <citation type="journal article" date="2008" name="Science">
        <title>Environmental genomics reveals a single-species ecosystem deep within Earth.</title>
        <authorList>
            <person name="Chivian D."/>
            <person name="Brodie E.L."/>
            <person name="Alm E.J."/>
            <person name="Culley D.E."/>
            <person name="Dehal P.S."/>
            <person name="Desantis T.Z."/>
            <person name="Gihring T.M."/>
            <person name="Lapidus A."/>
            <person name="Lin L.H."/>
            <person name="Lowry S.R."/>
            <person name="Moser D.P."/>
            <person name="Richardson P.M."/>
            <person name="Southam G."/>
            <person name="Wanger G."/>
            <person name="Pratt L.M."/>
            <person name="Andersen G.L."/>
            <person name="Hazen T.C."/>
            <person name="Brockman F.J."/>
            <person name="Arkin A.P."/>
            <person name="Onstott T.C."/>
        </authorList>
    </citation>
    <scope>NUCLEOTIDE SEQUENCE [LARGE SCALE GENOMIC DNA]</scope>
    <source>
        <strain evidence="18 19">MP104C</strain>
    </source>
</reference>
<keyword evidence="15" id="KW-0699">rRNA-binding</keyword>
<evidence type="ECO:0000256" key="5">
    <source>
        <dbReference type="ARBA" id="ARBA00022490"/>
    </source>
</evidence>
<comment type="catalytic activity">
    <reaction evidence="1 15">
        <text>Endonucleolytic cleavage to 5'-phosphomonoester.</text>
        <dbReference type="EC" id="3.1.26.3"/>
    </reaction>
</comment>
<dbReference type="PROSITE" id="PS50137">
    <property type="entry name" value="DS_RBD"/>
    <property type="match status" value="1"/>
</dbReference>
<dbReference type="RefSeq" id="WP_012301767.1">
    <property type="nucleotide sequence ID" value="NC_010424.1"/>
</dbReference>
<dbReference type="CDD" id="cd10845">
    <property type="entry name" value="DSRM_RNAse_III_family"/>
    <property type="match status" value="1"/>
</dbReference>
<protein>
    <recommendedName>
        <fullName evidence="15">Ribonuclease 3</fullName>
        <ecNumber evidence="15">3.1.26.3</ecNumber>
    </recommendedName>
    <alternativeName>
        <fullName evidence="15">Ribonuclease III</fullName>
        <shortName evidence="15">RNase III</shortName>
    </alternativeName>
</protein>
<dbReference type="PANTHER" id="PTHR11207">
    <property type="entry name" value="RIBONUCLEASE III"/>
    <property type="match status" value="1"/>
</dbReference>
<keyword evidence="13 15" id="KW-0460">Magnesium</keyword>
<comment type="function">
    <text evidence="15">Digests double-stranded RNA. Involved in the processing of primary rRNA transcript to yield the immediate precursors to the large and small rRNAs (23S and 16S). Processes some mRNAs, and tRNAs when they are encoded in the rRNA operon. Processes pre-crRNA and tracrRNA of type II CRISPR loci if present in the organism.</text>
</comment>
<dbReference type="FunFam" id="1.10.1520.10:FF:000001">
    <property type="entry name" value="Ribonuclease 3"/>
    <property type="match status" value="1"/>
</dbReference>
<comment type="similarity">
    <text evidence="3">Belongs to the ribonuclease III family.</text>
</comment>
<dbReference type="HAMAP" id="MF_00104">
    <property type="entry name" value="RNase_III"/>
    <property type="match status" value="1"/>
</dbReference>
<dbReference type="GO" id="GO:0008033">
    <property type="term" value="P:tRNA processing"/>
    <property type="evidence" value="ECO:0007669"/>
    <property type="project" value="UniProtKB-KW"/>
</dbReference>
<evidence type="ECO:0000256" key="6">
    <source>
        <dbReference type="ARBA" id="ARBA00022552"/>
    </source>
</evidence>
<keyword evidence="12 15" id="KW-0378">Hydrolase</keyword>
<comment type="subunit">
    <text evidence="4 15">Homodimer.</text>
</comment>
<dbReference type="KEGG" id="dau:Daud_0645"/>
<dbReference type="SUPFAM" id="SSF54768">
    <property type="entry name" value="dsRNA-binding domain-like"/>
    <property type="match status" value="1"/>
</dbReference>
<keyword evidence="9 15" id="KW-0540">Nuclease</keyword>
<dbReference type="eggNOG" id="COG0571">
    <property type="taxonomic scope" value="Bacteria"/>
</dbReference>
<reference evidence="19" key="1">
    <citation type="submission" date="2007-10" db="EMBL/GenBank/DDBJ databases">
        <title>Complete sequence of chromosome of Desulforudis audaxviator MP104C.</title>
        <authorList>
            <person name="Copeland A."/>
            <person name="Lucas S."/>
            <person name="Lapidus A."/>
            <person name="Barry K."/>
            <person name="Glavina del Rio T."/>
            <person name="Dalin E."/>
            <person name="Tice H."/>
            <person name="Bruce D."/>
            <person name="Pitluck S."/>
            <person name="Lowry S.R."/>
            <person name="Larimer F."/>
            <person name="Land M.L."/>
            <person name="Hauser L."/>
            <person name="Kyrpides N."/>
            <person name="Ivanova N.N."/>
            <person name="Richardson P."/>
        </authorList>
    </citation>
    <scope>NUCLEOTIDE SEQUENCE [LARGE SCALE GENOMIC DNA]</scope>
    <source>
        <strain evidence="19">MP104C</strain>
    </source>
</reference>
<dbReference type="AlphaFoldDB" id="B1I2D9"/>
<evidence type="ECO:0000256" key="13">
    <source>
        <dbReference type="ARBA" id="ARBA00022842"/>
    </source>
</evidence>
<dbReference type="SUPFAM" id="SSF69065">
    <property type="entry name" value="RNase III domain-like"/>
    <property type="match status" value="1"/>
</dbReference>
<accession>B1I2D9</accession>
<dbReference type="GO" id="GO:0006397">
    <property type="term" value="P:mRNA processing"/>
    <property type="evidence" value="ECO:0007669"/>
    <property type="project" value="UniProtKB-UniRule"/>
</dbReference>
<sequence length="235" mass="26368">MVPFTNLAEFQEGIGLFWRDPDLLLEALTHSSFSYEHPGHRHNQRLEFLGDAVLEIVVSEHLYRRLPDAPEGDLTKIRAAVVCEPALAHVAREMNLGTYLRMGRGEELSGGRERPSVLADALEALLGALYLDQGLEVARWFALQSLEPIISATLAGKGEADYKTRLQELLQKRSPEPLRYVIIKEEGPDHNKLFTAGVVYRGKVLGRGTGRTKKEAEQHAAREALVSFERVEQHH</sequence>
<dbReference type="InterPro" id="IPR036389">
    <property type="entry name" value="RNase_III_sf"/>
</dbReference>
<evidence type="ECO:0000256" key="8">
    <source>
        <dbReference type="ARBA" id="ARBA00022694"/>
    </source>
</evidence>
<dbReference type="EC" id="3.1.26.3" evidence="15"/>
<keyword evidence="10 15" id="KW-0479">Metal-binding</keyword>
<dbReference type="Pfam" id="PF14622">
    <property type="entry name" value="Ribonucleas_3_3"/>
    <property type="match status" value="1"/>
</dbReference>
<feature type="active site" evidence="15">
    <location>
        <position position="123"/>
    </location>
</feature>
<evidence type="ECO:0000313" key="18">
    <source>
        <dbReference type="EMBL" id="ACA59179.1"/>
    </source>
</evidence>
<dbReference type="GO" id="GO:0004525">
    <property type="term" value="F:ribonuclease III activity"/>
    <property type="evidence" value="ECO:0007669"/>
    <property type="project" value="UniProtKB-UniRule"/>
</dbReference>
<dbReference type="GO" id="GO:0010468">
    <property type="term" value="P:regulation of gene expression"/>
    <property type="evidence" value="ECO:0007669"/>
    <property type="project" value="TreeGrafter"/>
</dbReference>
<dbReference type="PROSITE" id="PS50142">
    <property type="entry name" value="RNASE_3_2"/>
    <property type="match status" value="1"/>
</dbReference>
<feature type="domain" description="RNase III" evidence="17">
    <location>
        <begin position="7"/>
        <end position="134"/>
    </location>
</feature>
<evidence type="ECO:0000256" key="2">
    <source>
        <dbReference type="ARBA" id="ARBA00004496"/>
    </source>
</evidence>
<dbReference type="SMART" id="SM00535">
    <property type="entry name" value="RIBOc"/>
    <property type="match status" value="1"/>
</dbReference>
<dbReference type="Proteomes" id="UP000008544">
    <property type="component" value="Chromosome"/>
</dbReference>
<evidence type="ECO:0000256" key="12">
    <source>
        <dbReference type="ARBA" id="ARBA00022801"/>
    </source>
</evidence>
<evidence type="ECO:0000256" key="15">
    <source>
        <dbReference type="HAMAP-Rule" id="MF_00104"/>
    </source>
</evidence>
<feature type="binding site" evidence="15">
    <location>
        <position position="120"/>
    </location>
    <ligand>
        <name>Mg(2+)</name>
        <dbReference type="ChEBI" id="CHEBI:18420"/>
    </ligand>
</feature>
<evidence type="ECO:0000256" key="11">
    <source>
        <dbReference type="ARBA" id="ARBA00022759"/>
    </source>
</evidence>
<dbReference type="Gene3D" id="1.10.1520.10">
    <property type="entry name" value="Ribonuclease III domain"/>
    <property type="match status" value="1"/>
</dbReference>
<dbReference type="SMART" id="SM00358">
    <property type="entry name" value="DSRM"/>
    <property type="match status" value="1"/>
</dbReference>
<evidence type="ECO:0000256" key="14">
    <source>
        <dbReference type="ARBA" id="ARBA00022884"/>
    </source>
</evidence>